<dbReference type="AlphaFoldDB" id="A0A381PA04"/>
<name>A0A381PA04_9ZZZZ</name>
<accession>A0A381PA04</accession>
<evidence type="ECO:0000313" key="1">
    <source>
        <dbReference type="EMBL" id="SUZ63444.1"/>
    </source>
</evidence>
<proteinExistence type="predicted"/>
<protein>
    <submittedName>
        <fullName evidence="1">Uncharacterized protein</fullName>
    </submittedName>
</protein>
<organism evidence="1">
    <name type="scientific">marine metagenome</name>
    <dbReference type="NCBI Taxonomy" id="408172"/>
    <lineage>
        <taxon>unclassified sequences</taxon>
        <taxon>metagenomes</taxon>
        <taxon>ecological metagenomes</taxon>
    </lineage>
</organism>
<sequence>MLLLINGIANCQSEDFLDEFEKLIDNENVQLIPEKMIFTQKFFWGEKGLLRKVGISKLNIENREKELILREKMLKAHQIIGYVTFAAMIAQGIIGRKLYNGENDLYDTHKNLGNFVTASYFAGASLSLLAPPPIISKEIKGLNNIKAHKILANLHLPAMIATNIYSDRDRDIHKASAYTLFASYALALITITFNF</sequence>
<dbReference type="EMBL" id="UINC01000916">
    <property type="protein sequence ID" value="SUZ63444.1"/>
    <property type="molecule type" value="Genomic_DNA"/>
</dbReference>
<gene>
    <name evidence="1" type="ORF">METZ01_LOCUS16298</name>
</gene>
<reference evidence="1" key="1">
    <citation type="submission" date="2018-05" db="EMBL/GenBank/DDBJ databases">
        <authorList>
            <person name="Lanie J.A."/>
            <person name="Ng W.-L."/>
            <person name="Kazmierczak K.M."/>
            <person name="Andrzejewski T.M."/>
            <person name="Davidsen T.M."/>
            <person name="Wayne K.J."/>
            <person name="Tettelin H."/>
            <person name="Glass J.I."/>
            <person name="Rusch D."/>
            <person name="Podicherti R."/>
            <person name="Tsui H.-C.T."/>
            <person name="Winkler M.E."/>
        </authorList>
    </citation>
    <scope>NUCLEOTIDE SEQUENCE</scope>
</reference>